<proteinExistence type="predicted"/>
<dbReference type="AlphaFoldDB" id="A0A3G9IWC5"/>
<dbReference type="InterPro" id="IPR032466">
    <property type="entry name" value="Metal_Hydrolase"/>
</dbReference>
<dbReference type="KEGG" id="pbk:Back11_41610"/>
<organism evidence="2 3">
    <name type="scientific">Paenibacillus baekrokdamisoli</name>
    <dbReference type="NCBI Taxonomy" id="1712516"/>
    <lineage>
        <taxon>Bacteria</taxon>
        <taxon>Bacillati</taxon>
        <taxon>Bacillota</taxon>
        <taxon>Bacilli</taxon>
        <taxon>Bacillales</taxon>
        <taxon>Paenibacillaceae</taxon>
        <taxon>Paenibacillus</taxon>
    </lineage>
</organism>
<dbReference type="SUPFAM" id="SSF51556">
    <property type="entry name" value="Metallo-dependent hydrolases"/>
    <property type="match status" value="1"/>
</dbReference>
<dbReference type="Proteomes" id="UP000275368">
    <property type="component" value="Chromosome"/>
</dbReference>
<protein>
    <recommendedName>
        <fullName evidence="1">Amidohydrolase-related domain-containing protein</fullName>
    </recommendedName>
</protein>
<evidence type="ECO:0000313" key="3">
    <source>
        <dbReference type="Proteomes" id="UP000275368"/>
    </source>
</evidence>
<reference evidence="2 3" key="1">
    <citation type="submission" date="2018-11" db="EMBL/GenBank/DDBJ databases">
        <title>Complete genome sequence of Paenibacillus baekrokdamisoli strain KCTC 33723.</title>
        <authorList>
            <person name="Kang S.W."/>
            <person name="Lee K.C."/>
            <person name="Kim K.K."/>
            <person name="Kim J.S."/>
            <person name="Kim D.S."/>
            <person name="Ko S.H."/>
            <person name="Yang S.H."/>
            <person name="Lee J.S."/>
        </authorList>
    </citation>
    <scope>NUCLEOTIDE SEQUENCE [LARGE SCALE GENOMIC DNA]</scope>
    <source>
        <strain evidence="2 3">KCTC 33723</strain>
    </source>
</reference>
<dbReference type="GO" id="GO:0016787">
    <property type="term" value="F:hydrolase activity"/>
    <property type="evidence" value="ECO:0007669"/>
    <property type="project" value="InterPro"/>
</dbReference>
<dbReference type="OrthoDB" id="9779198at2"/>
<gene>
    <name evidence="2" type="ORF">Back11_41610</name>
</gene>
<feature type="domain" description="Amidohydrolase-related" evidence="1">
    <location>
        <begin position="77"/>
        <end position="283"/>
    </location>
</feature>
<evidence type="ECO:0000313" key="2">
    <source>
        <dbReference type="EMBL" id="BBH22816.1"/>
    </source>
</evidence>
<dbReference type="InterPro" id="IPR006680">
    <property type="entry name" value="Amidohydro-rel"/>
</dbReference>
<sequence length="291" mass="32573">MQNADIRQYSFALPQVTKRFEKFMELKAIDMTAFLGQWPYRLQSYAAAEDLIAMVNRLQLAGVCVSHIASIHGHDTRSGNAALLTECASDSRLWPFAILNPSEPGWKDELAWVVGSGARGVRLLPGFHGYDLDSPEVKELVLAVRKADLPLQVFLRLEDERLQHQRYKVKPVSIHAIVELAVALKGHRLLISGVRDYEWDEVWRQLPSELRTGQLLFDLWYCNSPLAAIASLCRRGGAVSFVYGSGVPLHLPEATVLQLAAAEISEEDRYALCLGNAMRFLGLPKQTSIVY</sequence>
<dbReference type="RefSeq" id="WP_125661509.1">
    <property type="nucleotide sequence ID" value="NZ_AP019308.1"/>
</dbReference>
<evidence type="ECO:0000259" key="1">
    <source>
        <dbReference type="Pfam" id="PF04909"/>
    </source>
</evidence>
<dbReference type="EMBL" id="AP019308">
    <property type="protein sequence ID" value="BBH22816.1"/>
    <property type="molecule type" value="Genomic_DNA"/>
</dbReference>
<accession>A0A3G9IWC5</accession>
<dbReference type="Gene3D" id="3.20.20.140">
    <property type="entry name" value="Metal-dependent hydrolases"/>
    <property type="match status" value="1"/>
</dbReference>
<dbReference type="Pfam" id="PF04909">
    <property type="entry name" value="Amidohydro_2"/>
    <property type="match status" value="1"/>
</dbReference>
<name>A0A3G9IWC5_9BACL</name>
<keyword evidence="3" id="KW-1185">Reference proteome</keyword>